<feature type="domain" description="Metallo-beta-lactamase" evidence="3">
    <location>
        <begin position="129"/>
        <end position="264"/>
    </location>
</feature>
<dbReference type="PANTHER" id="PTHR15032">
    <property type="entry name" value="N-ACYL-PHOSPHATIDYLETHANOLAMINE-HYDROLYZING PHOSPHOLIPASE D"/>
    <property type="match status" value="1"/>
</dbReference>
<dbReference type="GO" id="GO:0070290">
    <property type="term" value="F:N-acylphosphatidylethanolamine-specific phospholipase D activity"/>
    <property type="evidence" value="ECO:0007669"/>
    <property type="project" value="InterPro"/>
</dbReference>
<feature type="region of interest" description="Disordered" evidence="2">
    <location>
        <begin position="1"/>
        <end position="38"/>
    </location>
</feature>
<evidence type="ECO:0000313" key="5">
    <source>
        <dbReference type="Proteomes" id="UP000800092"/>
    </source>
</evidence>
<feature type="domain" description="Metallo-beta-lactamase" evidence="3">
    <location>
        <begin position="317"/>
        <end position="369"/>
    </location>
</feature>
<keyword evidence="5" id="KW-1185">Reference proteome</keyword>
<accession>A0A6A6HK87</accession>
<dbReference type="SUPFAM" id="SSF56281">
    <property type="entry name" value="Metallo-hydrolase/oxidoreductase"/>
    <property type="match status" value="1"/>
</dbReference>
<evidence type="ECO:0000313" key="4">
    <source>
        <dbReference type="EMBL" id="KAF2238536.1"/>
    </source>
</evidence>
<protein>
    <submittedName>
        <fullName evidence="4">Metallo-hydrolase/oxidoreductase</fullName>
    </submittedName>
</protein>
<dbReference type="AlphaFoldDB" id="A0A6A6HK87"/>
<feature type="binding site" evidence="1">
    <location>
        <position position="174"/>
    </location>
    <ligand>
        <name>an N-acyl-1,2-diacyl-sn-glycero-3-phosphoethanolamine</name>
        <dbReference type="ChEBI" id="CHEBI:62537"/>
    </ligand>
</feature>
<evidence type="ECO:0000259" key="3">
    <source>
        <dbReference type="Pfam" id="PF12706"/>
    </source>
</evidence>
<reference evidence="4" key="1">
    <citation type="journal article" date="2020" name="Stud. Mycol.">
        <title>101 Dothideomycetes genomes: a test case for predicting lifestyles and emergence of pathogens.</title>
        <authorList>
            <person name="Haridas S."/>
            <person name="Albert R."/>
            <person name="Binder M."/>
            <person name="Bloem J."/>
            <person name="Labutti K."/>
            <person name="Salamov A."/>
            <person name="Andreopoulos B."/>
            <person name="Baker S."/>
            <person name="Barry K."/>
            <person name="Bills G."/>
            <person name="Bluhm B."/>
            <person name="Cannon C."/>
            <person name="Castanera R."/>
            <person name="Culley D."/>
            <person name="Daum C."/>
            <person name="Ezra D."/>
            <person name="Gonzalez J."/>
            <person name="Henrissat B."/>
            <person name="Kuo A."/>
            <person name="Liang C."/>
            <person name="Lipzen A."/>
            <person name="Lutzoni F."/>
            <person name="Magnuson J."/>
            <person name="Mondo S."/>
            <person name="Nolan M."/>
            <person name="Ohm R."/>
            <person name="Pangilinan J."/>
            <person name="Park H.-J."/>
            <person name="Ramirez L."/>
            <person name="Alfaro M."/>
            <person name="Sun H."/>
            <person name="Tritt A."/>
            <person name="Yoshinaga Y."/>
            <person name="Zwiers L.-H."/>
            <person name="Turgeon B."/>
            <person name="Goodwin S."/>
            <person name="Spatafora J."/>
            <person name="Crous P."/>
            <person name="Grigoriev I."/>
        </authorList>
    </citation>
    <scope>NUCLEOTIDE SEQUENCE</scope>
    <source>
        <strain evidence="4">Tuck. ex Michener</strain>
    </source>
</reference>
<dbReference type="InterPro" id="IPR001279">
    <property type="entry name" value="Metallo-B-lactamas"/>
</dbReference>
<gene>
    <name evidence="4" type="ORF">EV356DRAFT_479018</name>
</gene>
<proteinExistence type="predicted"/>
<evidence type="ECO:0000256" key="1">
    <source>
        <dbReference type="PIRSR" id="PIRSR038896-50"/>
    </source>
</evidence>
<dbReference type="Proteomes" id="UP000800092">
    <property type="component" value="Unassembled WGS sequence"/>
</dbReference>
<dbReference type="Gene3D" id="3.60.15.10">
    <property type="entry name" value="Ribonuclease Z/Hydroxyacylglutathione hydrolase-like"/>
    <property type="match status" value="1"/>
</dbReference>
<dbReference type="GO" id="GO:0070291">
    <property type="term" value="P:N-acylethanolamine metabolic process"/>
    <property type="evidence" value="ECO:0007669"/>
    <property type="project" value="TreeGrafter"/>
</dbReference>
<evidence type="ECO:0000256" key="2">
    <source>
        <dbReference type="SAM" id="MobiDB-lite"/>
    </source>
</evidence>
<dbReference type="InterPro" id="IPR036866">
    <property type="entry name" value="RibonucZ/Hydroxyglut_hydro"/>
</dbReference>
<dbReference type="PIRSF" id="PIRSF038896">
    <property type="entry name" value="NAPE-PLD"/>
    <property type="match status" value="1"/>
</dbReference>
<dbReference type="Pfam" id="PF12706">
    <property type="entry name" value="Lactamase_B_2"/>
    <property type="match status" value="2"/>
</dbReference>
<dbReference type="EMBL" id="ML991775">
    <property type="protein sequence ID" value="KAF2238536.1"/>
    <property type="molecule type" value="Genomic_DNA"/>
</dbReference>
<dbReference type="GO" id="GO:0008270">
    <property type="term" value="F:zinc ion binding"/>
    <property type="evidence" value="ECO:0007669"/>
    <property type="project" value="InterPro"/>
</dbReference>
<dbReference type="GO" id="GO:0005737">
    <property type="term" value="C:cytoplasm"/>
    <property type="evidence" value="ECO:0007669"/>
    <property type="project" value="TreeGrafter"/>
</dbReference>
<sequence>MPKPSTSPPVTITRLPAKYPPNYPSTNPAHHVGSPPSSFRNPWPSAGPHNGLLSALETRFGRNRNFVPVPSDRTELVGVRKPDWGKGKPGLKATWIGHASFLIETTTMATNGGKGEQKGSERGKQRGVRILLDPVFSERTSPSQWFGPKRYTPTPCKLEELPEVDVVVISHNHYDHLDAATIREVDRMGKGRVRYLCGIGNKGCLEGIGVRGEDVVEMDWWDGVEVEVEGVGKVKIVCTPAQHFSGRAVWNMGAGLWCSWVIEENLGLSDKGDSSPKGKPISVPRKLYFAAGDTGYRARPSPEPKDLSTLPHCPAFSEIGNLYGPFNLALLPIGLYSPPSFMSTVHCAPEDSACIHRDIKSRKSIGMHWGTVRGGLSAQYEDVREPPRRWKESCEKAGLRWGQEVGLCDIGETVTVSS</sequence>
<feature type="binding site" evidence="1">
    <location>
        <position position="346"/>
    </location>
    <ligand>
        <name>an N-acyl-1,2-diacyl-sn-glycero-3-phosphoethanolamine</name>
        <dbReference type="ChEBI" id="CHEBI:62537"/>
    </ligand>
</feature>
<dbReference type="PANTHER" id="PTHR15032:SF4">
    <property type="entry name" value="N-ACYL-PHOSPHATIDYLETHANOLAMINE-HYDROLYZING PHOSPHOLIPASE D"/>
    <property type="match status" value="1"/>
</dbReference>
<name>A0A6A6HK87_VIRVR</name>
<dbReference type="GO" id="GO:0070292">
    <property type="term" value="P:N-acylphosphatidylethanolamine metabolic process"/>
    <property type="evidence" value="ECO:0007669"/>
    <property type="project" value="TreeGrafter"/>
</dbReference>
<dbReference type="OrthoDB" id="332863at2759"/>
<organism evidence="4 5">
    <name type="scientific">Viridothelium virens</name>
    <name type="common">Speckled blister lichen</name>
    <name type="synonym">Trypethelium virens</name>
    <dbReference type="NCBI Taxonomy" id="1048519"/>
    <lineage>
        <taxon>Eukaryota</taxon>
        <taxon>Fungi</taxon>
        <taxon>Dikarya</taxon>
        <taxon>Ascomycota</taxon>
        <taxon>Pezizomycotina</taxon>
        <taxon>Dothideomycetes</taxon>
        <taxon>Dothideomycetes incertae sedis</taxon>
        <taxon>Trypetheliales</taxon>
        <taxon>Trypetheliaceae</taxon>
        <taxon>Viridothelium</taxon>
    </lineage>
</organism>
<dbReference type="InterPro" id="IPR024884">
    <property type="entry name" value="NAPE-PLD"/>
</dbReference>
<keyword evidence="4" id="KW-0378">Hydrolase</keyword>